<proteinExistence type="predicted"/>
<evidence type="ECO:0000313" key="1">
    <source>
        <dbReference type="EMBL" id="KAK4305134.1"/>
    </source>
</evidence>
<dbReference type="PANTHER" id="PTHR22955:SF65">
    <property type="entry name" value="INTEGRASE CATALYTIC DOMAIN-CONTAINING PROTEIN"/>
    <property type="match status" value="1"/>
</dbReference>
<dbReference type="AlphaFoldDB" id="A0AAE1U3X7"/>
<organism evidence="1 2">
    <name type="scientific">Petrolisthes manimaculis</name>
    <dbReference type="NCBI Taxonomy" id="1843537"/>
    <lineage>
        <taxon>Eukaryota</taxon>
        <taxon>Metazoa</taxon>
        <taxon>Ecdysozoa</taxon>
        <taxon>Arthropoda</taxon>
        <taxon>Crustacea</taxon>
        <taxon>Multicrustacea</taxon>
        <taxon>Malacostraca</taxon>
        <taxon>Eumalacostraca</taxon>
        <taxon>Eucarida</taxon>
        <taxon>Decapoda</taxon>
        <taxon>Pleocyemata</taxon>
        <taxon>Anomura</taxon>
        <taxon>Galatheoidea</taxon>
        <taxon>Porcellanidae</taxon>
        <taxon>Petrolisthes</taxon>
    </lineage>
</organism>
<name>A0AAE1U3X7_9EUCA</name>
<dbReference type="EMBL" id="JAWZYT010002328">
    <property type="protein sequence ID" value="KAK4305134.1"/>
    <property type="molecule type" value="Genomic_DNA"/>
</dbReference>
<dbReference type="Proteomes" id="UP001292094">
    <property type="component" value="Unassembled WGS sequence"/>
</dbReference>
<dbReference type="Pfam" id="PF05380">
    <property type="entry name" value="Peptidase_A17"/>
    <property type="match status" value="1"/>
</dbReference>
<dbReference type="PANTHER" id="PTHR22955">
    <property type="entry name" value="RETROTRANSPOSON"/>
    <property type="match status" value="1"/>
</dbReference>
<keyword evidence="2" id="KW-1185">Reference proteome</keyword>
<sequence>MHKDNFPEVAKMINNNTYVDDILYSISSRPKAYELIKNTEAVLSEGGFVIKHWIVSGKSQSDVDINLLDTEREKILGLNWSPKDDRFGFRIKMNFSPKRKKMRTGPDLTPLEFETRFPDTLTRRTVLSQVASIYDPLGFVLPYTLLAKISD</sequence>
<accession>A0AAE1U3X7</accession>
<protein>
    <submittedName>
        <fullName evidence="1">Uncharacterized protein</fullName>
    </submittedName>
</protein>
<comment type="caution">
    <text evidence="1">The sequence shown here is derived from an EMBL/GenBank/DDBJ whole genome shotgun (WGS) entry which is preliminary data.</text>
</comment>
<reference evidence="1" key="1">
    <citation type="submission" date="2023-11" db="EMBL/GenBank/DDBJ databases">
        <title>Genome assemblies of two species of porcelain crab, Petrolisthes cinctipes and Petrolisthes manimaculis (Anomura: Porcellanidae).</title>
        <authorList>
            <person name="Angst P."/>
        </authorList>
    </citation>
    <scope>NUCLEOTIDE SEQUENCE</scope>
    <source>
        <strain evidence="1">PB745_02</strain>
        <tissue evidence="1">Gill</tissue>
    </source>
</reference>
<dbReference type="InterPro" id="IPR008042">
    <property type="entry name" value="Retrotrans_Pao"/>
</dbReference>
<evidence type="ECO:0000313" key="2">
    <source>
        <dbReference type="Proteomes" id="UP001292094"/>
    </source>
</evidence>
<gene>
    <name evidence="1" type="ORF">Pmani_022966</name>
</gene>